<dbReference type="GO" id="GO:0008168">
    <property type="term" value="F:methyltransferase activity"/>
    <property type="evidence" value="ECO:0007669"/>
    <property type="project" value="UniProtKB-KW"/>
</dbReference>
<keyword evidence="3" id="KW-1185">Reference proteome</keyword>
<dbReference type="PANTHER" id="PTHR12843:SF5">
    <property type="entry name" value="EEF1A LYSINE METHYLTRANSFERASE 2"/>
    <property type="match status" value="1"/>
</dbReference>
<accession>I3C1Y3</accession>
<evidence type="ECO:0000259" key="1">
    <source>
        <dbReference type="Pfam" id="PF13649"/>
    </source>
</evidence>
<dbReference type="GO" id="GO:0032259">
    <property type="term" value="P:methylation"/>
    <property type="evidence" value="ECO:0007669"/>
    <property type="project" value="UniProtKB-KW"/>
</dbReference>
<dbReference type="Proteomes" id="UP000004690">
    <property type="component" value="Unassembled WGS sequence"/>
</dbReference>
<dbReference type="HOGENOM" id="CLU_082414_0_0_10"/>
<evidence type="ECO:0000313" key="3">
    <source>
        <dbReference type="Proteomes" id="UP000004690"/>
    </source>
</evidence>
<dbReference type="InterPro" id="IPR029063">
    <property type="entry name" value="SAM-dependent_MTases_sf"/>
</dbReference>
<dbReference type="InterPro" id="IPR041698">
    <property type="entry name" value="Methyltransf_25"/>
</dbReference>
<organism evidence="2 3">
    <name type="scientific">Galbibacter orientalis DSM 19592</name>
    <dbReference type="NCBI Taxonomy" id="926559"/>
    <lineage>
        <taxon>Bacteria</taxon>
        <taxon>Pseudomonadati</taxon>
        <taxon>Bacteroidota</taxon>
        <taxon>Flavobacteriia</taxon>
        <taxon>Flavobacteriales</taxon>
        <taxon>Flavobacteriaceae</taxon>
        <taxon>Galbibacter</taxon>
    </lineage>
</organism>
<keyword evidence="2" id="KW-0489">Methyltransferase</keyword>
<dbReference type="AlphaFoldDB" id="I3C1Y3"/>
<dbReference type="Pfam" id="PF13649">
    <property type="entry name" value="Methyltransf_25"/>
    <property type="match status" value="1"/>
</dbReference>
<feature type="domain" description="Methyltransferase" evidence="1">
    <location>
        <begin position="50"/>
        <end position="136"/>
    </location>
</feature>
<dbReference type="PANTHER" id="PTHR12843">
    <property type="entry name" value="PROTEIN-LYSINE N-METHYLTRANSFERASE METTL10"/>
    <property type="match status" value="1"/>
</dbReference>
<dbReference type="OrthoDB" id="9788660at2"/>
<name>I3C1Y3_9FLAO</name>
<protein>
    <submittedName>
        <fullName evidence="2">Methyltransferase family protein</fullName>
    </submittedName>
</protein>
<reference evidence="2 3" key="1">
    <citation type="submission" date="2012-02" db="EMBL/GenBank/DDBJ databases">
        <title>Improved High-Quality Draft genome of Joostella marina DSM 19592.</title>
        <authorList>
            <consortium name="US DOE Joint Genome Institute (JGI-PGF)"/>
            <person name="Lucas S."/>
            <person name="Copeland A."/>
            <person name="Lapidus A."/>
            <person name="Bruce D."/>
            <person name="Goodwin L."/>
            <person name="Pitluck S."/>
            <person name="Peters L."/>
            <person name="Chertkov O."/>
            <person name="Ovchinnikova G."/>
            <person name="Kyrpides N."/>
            <person name="Mavromatis K."/>
            <person name="Detter J.C."/>
            <person name="Han C."/>
            <person name="Land M."/>
            <person name="Hauser L."/>
            <person name="Markowitz V."/>
            <person name="Cheng J.-F."/>
            <person name="Hugenholtz P."/>
            <person name="Woyke T."/>
            <person name="Wu D."/>
            <person name="Tindall B."/>
            <person name="Brambilla E."/>
            <person name="Klenk H.-P."/>
            <person name="Eisen J.A."/>
        </authorList>
    </citation>
    <scope>NUCLEOTIDE SEQUENCE [LARGE SCALE GENOMIC DNA]</scope>
    <source>
        <strain evidence="2 3">DSM 19592</strain>
    </source>
</reference>
<evidence type="ECO:0000313" key="2">
    <source>
        <dbReference type="EMBL" id="EIJ37626.1"/>
    </source>
</evidence>
<dbReference type="SUPFAM" id="SSF53335">
    <property type="entry name" value="S-adenosyl-L-methionine-dependent methyltransferases"/>
    <property type="match status" value="1"/>
</dbReference>
<dbReference type="RefSeq" id="WP_008610632.1">
    <property type="nucleotide sequence ID" value="NZ_JH651379.1"/>
</dbReference>
<dbReference type="EMBL" id="JH651379">
    <property type="protein sequence ID" value="EIJ37626.1"/>
    <property type="molecule type" value="Genomic_DNA"/>
</dbReference>
<dbReference type="eggNOG" id="COG2226">
    <property type="taxonomic scope" value="Bacteria"/>
</dbReference>
<proteinExistence type="predicted"/>
<dbReference type="Gene3D" id="3.40.50.150">
    <property type="entry name" value="Vaccinia Virus protein VP39"/>
    <property type="match status" value="1"/>
</dbReference>
<dbReference type="STRING" id="926559.JoomaDRAFT_0585"/>
<dbReference type="CDD" id="cd02440">
    <property type="entry name" value="AdoMet_MTases"/>
    <property type="match status" value="1"/>
</dbReference>
<gene>
    <name evidence="2" type="ORF">JoomaDRAFT_0585</name>
</gene>
<sequence>MKRAKELNRKQHWESVYETKNPEQVSWTQEKPITSLDFLDSFMLDKDAKIIDVGGGDSKLVDYLLQEGYTNITVLDISAKALEKAKYRLGDKSKQIKWIVSDITEFKPTETYDVWHDRATFHFLTTAQERDKYFQIAKKYVSNFLIIGTFSKDGPEKCSGLKIKQYCEQELIELFSNDFEKITCLNNNHITPFKTLQNFLFCSFKKKMNQNIF</sequence>
<keyword evidence="2" id="KW-0808">Transferase</keyword>